<dbReference type="Gene3D" id="1.10.630.10">
    <property type="entry name" value="Cytochrome P450"/>
    <property type="match status" value="2"/>
</dbReference>
<dbReference type="Pfam" id="PF00067">
    <property type="entry name" value="p450"/>
    <property type="match status" value="2"/>
</dbReference>
<proteinExistence type="inferred from homology"/>
<feature type="region of interest" description="Disordered" evidence="5">
    <location>
        <begin position="535"/>
        <end position="554"/>
    </location>
</feature>
<dbReference type="AlphaFoldDB" id="A0AAQ3NSZ9"/>
<feature type="binding site" description="axial binding residue" evidence="4">
    <location>
        <position position="916"/>
    </location>
    <ligand>
        <name>heme</name>
        <dbReference type="ChEBI" id="CHEBI:30413"/>
    </ligand>
    <ligandPart>
        <name>Fe</name>
        <dbReference type="ChEBI" id="CHEBI:18248"/>
    </ligandPart>
</feature>
<comment type="similarity">
    <text evidence="1">Belongs to the cytochrome P450 family.</text>
</comment>
<evidence type="ECO:0000313" key="8">
    <source>
        <dbReference type="Proteomes" id="UP001374535"/>
    </source>
</evidence>
<dbReference type="InterPro" id="IPR002401">
    <property type="entry name" value="Cyt_P450_E_grp-I"/>
</dbReference>
<dbReference type="GO" id="GO:0004497">
    <property type="term" value="F:monooxygenase activity"/>
    <property type="evidence" value="ECO:0007669"/>
    <property type="project" value="InterPro"/>
</dbReference>
<keyword evidence="3 4" id="KW-0408">Iron</keyword>
<comment type="cofactor">
    <cofactor evidence="4">
        <name>heme</name>
        <dbReference type="ChEBI" id="CHEBI:30413"/>
    </cofactor>
</comment>
<dbReference type="PRINTS" id="PR00463">
    <property type="entry name" value="EP450I"/>
</dbReference>
<evidence type="ECO:0000256" key="4">
    <source>
        <dbReference type="PIRSR" id="PIRSR602401-1"/>
    </source>
</evidence>
<keyword evidence="4" id="KW-0349">Heme</keyword>
<reference evidence="7 8" key="1">
    <citation type="journal article" date="2023" name="Life. Sci Alliance">
        <title>Evolutionary insights into 3D genome organization and epigenetic landscape of Vigna mungo.</title>
        <authorList>
            <person name="Junaid A."/>
            <person name="Singh B."/>
            <person name="Bhatia S."/>
        </authorList>
    </citation>
    <scope>NUCLEOTIDE SEQUENCE [LARGE SCALE GENOMIC DNA]</scope>
    <source>
        <strain evidence="7">Urdbean</strain>
    </source>
</reference>
<dbReference type="InterPro" id="IPR001128">
    <property type="entry name" value="Cyt_P450"/>
</dbReference>
<dbReference type="PANTHER" id="PTHR47955">
    <property type="entry name" value="CYTOCHROME P450 FAMILY 71 PROTEIN"/>
    <property type="match status" value="1"/>
</dbReference>
<protein>
    <submittedName>
        <fullName evidence="7">Uncharacterized protein</fullName>
    </submittedName>
</protein>
<dbReference type="GO" id="GO:0020037">
    <property type="term" value="F:heme binding"/>
    <property type="evidence" value="ECO:0007669"/>
    <property type="project" value="InterPro"/>
</dbReference>
<dbReference type="GO" id="GO:0016705">
    <property type="term" value="F:oxidoreductase activity, acting on paired donors, with incorporation or reduction of molecular oxygen"/>
    <property type="evidence" value="ECO:0007669"/>
    <property type="project" value="InterPro"/>
</dbReference>
<dbReference type="CDD" id="cd11072">
    <property type="entry name" value="CYP71-like"/>
    <property type="match status" value="1"/>
</dbReference>
<dbReference type="FunFam" id="1.10.630.10:FF:000011">
    <property type="entry name" value="Cytochrome P450 83B1"/>
    <property type="match status" value="1"/>
</dbReference>
<keyword evidence="6" id="KW-0812">Transmembrane</keyword>
<feature type="compositionally biased region" description="Basic and acidic residues" evidence="5">
    <location>
        <begin position="86"/>
        <end position="106"/>
    </location>
</feature>
<dbReference type="SUPFAM" id="SSF48264">
    <property type="entry name" value="Cytochrome P450"/>
    <property type="match status" value="2"/>
</dbReference>
<accession>A0AAQ3NSZ9</accession>
<dbReference type="PANTHER" id="PTHR47955:SF15">
    <property type="entry name" value="CYTOCHROME P450 71A2-LIKE"/>
    <property type="match status" value="1"/>
</dbReference>
<feature type="compositionally biased region" description="Acidic residues" evidence="5">
    <location>
        <begin position="405"/>
        <end position="420"/>
    </location>
</feature>
<name>A0AAQ3NSZ9_VIGMU</name>
<evidence type="ECO:0000256" key="1">
    <source>
        <dbReference type="ARBA" id="ARBA00010617"/>
    </source>
</evidence>
<feature type="transmembrane region" description="Helical" evidence="6">
    <location>
        <begin position="138"/>
        <end position="159"/>
    </location>
</feature>
<dbReference type="InterPro" id="IPR036396">
    <property type="entry name" value="Cyt_P450_sf"/>
</dbReference>
<sequence length="979" mass="110851">MVGAVVRLEFSVASGDAVAAHGGGPVRGWRFSDGDAWKLVQKREGEGKERSWPAVILVASAVVGDDDETGERGRTSLMATPLMTVRDGERERDPRSLMRGSVRDGNEGSNLNPKEVLGKPFGDHLKQKPMTTVLNGTISLWFFIPMLAFFISLAFYTIFNFLPKLNSKSGKNLPPSPPKLPIIGNLHQLGNHIHHTLQSFSQTYGPLMLLHFGKVPVLVVSNNEAAREILKNQDHVFCNRPHRKMSDIILYDSKDVASAPYGKYWRQIRSICVLHILSEKKVQSFGAVREEEISIMMKEIKHCCSSLIPVNLTELFSTVTNDIVCRAALGTRYSGEGRRQLWELLNEMMKLMGAPIIWDYIPWLDWVGRVNGMYDRAKRVAKELDEFFDEVVDEHVSRRGHDVHGDDDDDDDEEEEEEEENDLVDILLRLQKKNRMGFQIDRTIIKALILFCHERTNHCEHLIYINRPTHYQHIITKSTSDHNLEAEANDEFSERNHLPVVHPSHASFLHLTSLSHHIQSSIQTQLKISKKLTTISTKASSNRKSPPTWQPHSPHSPILCPNLWPFDGPPLWESASSCGFKRGSSTDVASAPYGHYWRQVKSICVLHLLSGKKVQRFRRVREEEVMIMVEKVMESCSSLKAVNLTDLFSDVTNDIVCRSVIGRRYEGSVLREPMSKLEEFLGAFVIGDYIHWLDWVGRVNGMHGRAKRVAKQLDEFLDEVVDEHVRMRNHDGDVVNGGDMQNDFVDILLEIQKTSSTTDFQVDRTIMKALIMDMFGAGTDTTLAVLEWAMTELLRHPNVMQKLQDEVRSVGRAKTHVTEEDLNEMPYLKAVIKEILRLHPPSPILIPRESMQDTKVMGYDIAVGTQVLINAWAISTDPSYWDQPLQFQPERFLKNSIDIKGHDFHLIPFGAGRRGCPGIAFAMVVNELVLANTVHQFDWTVPAGVVGDQTFCLCETTGLTVHRKLPLLALASPHMNCSK</sequence>
<evidence type="ECO:0000256" key="3">
    <source>
        <dbReference type="ARBA" id="ARBA00023004"/>
    </source>
</evidence>
<evidence type="ECO:0000256" key="6">
    <source>
        <dbReference type="SAM" id="Phobius"/>
    </source>
</evidence>
<organism evidence="7 8">
    <name type="scientific">Vigna mungo</name>
    <name type="common">Black gram</name>
    <name type="synonym">Phaseolus mungo</name>
    <dbReference type="NCBI Taxonomy" id="3915"/>
    <lineage>
        <taxon>Eukaryota</taxon>
        <taxon>Viridiplantae</taxon>
        <taxon>Streptophyta</taxon>
        <taxon>Embryophyta</taxon>
        <taxon>Tracheophyta</taxon>
        <taxon>Spermatophyta</taxon>
        <taxon>Magnoliopsida</taxon>
        <taxon>eudicotyledons</taxon>
        <taxon>Gunneridae</taxon>
        <taxon>Pentapetalae</taxon>
        <taxon>rosids</taxon>
        <taxon>fabids</taxon>
        <taxon>Fabales</taxon>
        <taxon>Fabaceae</taxon>
        <taxon>Papilionoideae</taxon>
        <taxon>50 kb inversion clade</taxon>
        <taxon>NPAAA clade</taxon>
        <taxon>indigoferoid/millettioid clade</taxon>
        <taxon>Phaseoleae</taxon>
        <taxon>Vigna</taxon>
    </lineage>
</organism>
<feature type="region of interest" description="Disordered" evidence="5">
    <location>
        <begin position="86"/>
        <end position="122"/>
    </location>
</feature>
<dbReference type="InterPro" id="IPR017972">
    <property type="entry name" value="Cyt_P450_CS"/>
</dbReference>
<dbReference type="GO" id="GO:0005506">
    <property type="term" value="F:iron ion binding"/>
    <property type="evidence" value="ECO:0007669"/>
    <property type="project" value="InterPro"/>
</dbReference>
<evidence type="ECO:0000256" key="2">
    <source>
        <dbReference type="ARBA" id="ARBA00022723"/>
    </source>
</evidence>
<keyword evidence="2 4" id="KW-0479">Metal-binding</keyword>
<feature type="compositionally biased region" description="Polar residues" evidence="5">
    <location>
        <begin position="542"/>
        <end position="553"/>
    </location>
</feature>
<feature type="region of interest" description="Disordered" evidence="5">
    <location>
        <begin position="398"/>
        <end position="420"/>
    </location>
</feature>
<dbReference type="EMBL" id="CP144697">
    <property type="protein sequence ID" value="WVZ14800.1"/>
    <property type="molecule type" value="Genomic_DNA"/>
</dbReference>
<evidence type="ECO:0000256" key="5">
    <source>
        <dbReference type="SAM" id="MobiDB-lite"/>
    </source>
</evidence>
<keyword evidence="8" id="KW-1185">Reference proteome</keyword>
<gene>
    <name evidence="7" type="ORF">V8G54_012366</name>
</gene>
<dbReference type="PROSITE" id="PS00086">
    <property type="entry name" value="CYTOCHROME_P450"/>
    <property type="match status" value="1"/>
</dbReference>
<dbReference type="Proteomes" id="UP001374535">
    <property type="component" value="Chromosome 4"/>
</dbReference>
<keyword evidence="6" id="KW-0472">Membrane</keyword>
<keyword evidence="6" id="KW-1133">Transmembrane helix</keyword>
<dbReference type="PRINTS" id="PR00385">
    <property type="entry name" value="P450"/>
</dbReference>
<evidence type="ECO:0000313" key="7">
    <source>
        <dbReference type="EMBL" id="WVZ14800.1"/>
    </source>
</evidence>